<feature type="domain" description="Phospholipid/glycerol acyltransferase" evidence="3">
    <location>
        <begin position="41"/>
        <end position="156"/>
    </location>
</feature>
<name>A0ABV6U8P1_9ACTN</name>
<keyword evidence="5" id="KW-1185">Reference proteome</keyword>
<proteinExistence type="predicted"/>
<evidence type="ECO:0000313" key="5">
    <source>
        <dbReference type="Proteomes" id="UP001589870"/>
    </source>
</evidence>
<dbReference type="EMBL" id="JBHMQT010000043">
    <property type="protein sequence ID" value="MFC0864532.1"/>
    <property type="molecule type" value="Genomic_DNA"/>
</dbReference>
<dbReference type="InterPro" id="IPR002123">
    <property type="entry name" value="Plipid/glycerol_acylTrfase"/>
</dbReference>
<dbReference type="SMART" id="SM00563">
    <property type="entry name" value="PlsC"/>
    <property type="match status" value="1"/>
</dbReference>
<evidence type="ECO:0000313" key="4">
    <source>
        <dbReference type="EMBL" id="MFC0864532.1"/>
    </source>
</evidence>
<dbReference type="CDD" id="cd07989">
    <property type="entry name" value="LPLAT_AGPAT-like"/>
    <property type="match status" value="1"/>
</dbReference>
<organism evidence="4 5">
    <name type="scientific">Sphaerimonospora cavernae</name>
    <dbReference type="NCBI Taxonomy" id="1740611"/>
    <lineage>
        <taxon>Bacteria</taxon>
        <taxon>Bacillati</taxon>
        <taxon>Actinomycetota</taxon>
        <taxon>Actinomycetes</taxon>
        <taxon>Streptosporangiales</taxon>
        <taxon>Streptosporangiaceae</taxon>
        <taxon>Sphaerimonospora</taxon>
    </lineage>
</organism>
<dbReference type="Proteomes" id="UP001589870">
    <property type="component" value="Unassembled WGS sequence"/>
</dbReference>
<dbReference type="SUPFAM" id="SSF69593">
    <property type="entry name" value="Glycerol-3-phosphate (1)-acyltransferase"/>
    <property type="match status" value="1"/>
</dbReference>
<sequence>MPDGGESVLYRASKIISVPLMRLLWRPKVEGAGNVPASGPAILASNHLSVLDSFILPAVLPRPVRFVAKNEYFTGNPLTALWMRGMGTVSIDRENASAAQAMLDSAVEVLKAGELFGIYPEGTRSPDGRLYRGKIGVAWLSLTTHAPVIPVAMMGVDKVLPPGATVPRLYRIGIRIGEPMTFAGDPGRARDRREVTDQVMEAIQRLSGQEYVPKYAASVKAAT</sequence>
<accession>A0ABV6U8P1</accession>
<protein>
    <submittedName>
        <fullName evidence="4">Lysophospholipid acyltransferase family protein</fullName>
    </submittedName>
</protein>
<evidence type="ECO:0000256" key="1">
    <source>
        <dbReference type="ARBA" id="ARBA00022679"/>
    </source>
</evidence>
<evidence type="ECO:0000256" key="2">
    <source>
        <dbReference type="ARBA" id="ARBA00023315"/>
    </source>
</evidence>
<dbReference type="Pfam" id="PF01553">
    <property type="entry name" value="Acyltransferase"/>
    <property type="match status" value="1"/>
</dbReference>
<evidence type="ECO:0000259" key="3">
    <source>
        <dbReference type="SMART" id="SM00563"/>
    </source>
</evidence>
<keyword evidence="1" id="KW-0808">Transferase</keyword>
<dbReference type="RefSeq" id="WP_394302631.1">
    <property type="nucleotide sequence ID" value="NZ_JBHMQT010000043.1"/>
</dbReference>
<keyword evidence="2 4" id="KW-0012">Acyltransferase</keyword>
<comment type="caution">
    <text evidence="4">The sequence shown here is derived from an EMBL/GenBank/DDBJ whole genome shotgun (WGS) entry which is preliminary data.</text>
</comment>
<dbReference type="PANTHER" id="PTHR10434:SF11">
    <property type="entry name" value="1-ACYL-SN-GLYCEROL-3-PHOSPHATE ACYLTRANSFERASE"/>
    <property type="match status" value="1"/>
</dbReference>
<reference evidence="4 5" key="1">
    <citation type="submission" date="2024-09" db="EMBL/GenBank/DDBJ databases">
        <authorList>
            <person name="Sun Q."/>
            <person name="Mori K."/>
        </authorList>
    </citation>
    <scope>NUCLEOTIDE SEQUENCE [LARGE SCALE GENOMIC DNA]</scope>
    <source>
        <strain evidence="4 5">TBRC 1851</strain>
    </source>
</reference>
<dbReference type="PANTHER" id="PTHR10434">
    <property type="entry name" value="1-ACYL-SN-GLYCEROL-3-PHOSPHATE ACYLTRANSFERASE"/>
    <property type="match status" value="1"/>
</dbReference>
<dbReference type="GO" id="GO:0016746">
    <property type="term" value="F:acyltransferase activity"/>
    <property type="evidence" value="ECO:0007669"/>
    <property type="project" value="UniProtKB-KW"/>
</dbReference>
<gene>
    <name evidence="4" type="ORF">ACFHYQ_19760</name>
</gene>